<protein>
    <submittedName>
        <fullName evidence="2">VTC domain-containing protein</fullName>
    </submittedName>
</protein>
<dbReference type="InterPro" id="IPR042267">
    <property type="entry name" value="VTC_sf"/>
</dbReference>
<dbReference type="InterPro" id="IPR018966">
    <property type="entry name" value="VTC_domain"/>
</dbReference>
<dbReference type="Gene3D" id="3.20.100.30">
    <property type="entry name" value="VTC, catalytic tunnel domain"/>
    <property type="match status" value="1"/>
</dbReference>
<dbReference type="AlphaFoldDB" id="A0A7X0RMF1"/>
<evidence type="ECO:0000313" key="3">
    <source>
        <dbReference type="Proteomes" id="UP000523955"/>
    </source>
</evidence>
<dbReference type="Pfam" id="PF09359">
    <property type="entry name" value="VTC"/>
    <property type="match status" value="1"/>
</dbReference>
<proteinExistence type="predicted"/>
<name>A0A7X0RMF1_9ACTN</name>
<comment type="caution">
    <text evidence="2">The sequence shown here is derived from an EMBL/GenBank/DDBJ whole genome shotgun (WGS) entry which is preliminary data.</text>
</comment>
<dbReference type="GO" id="GO:0006799">
    <property type="term" value="P:polyphosphate biosynthetic process"/>
    <property type="evidence" value="ECO:0007669"/>
    <property type="project" value="UniProtKB-ARBA"/>
</dbReference>
<gene>
    <name evidence="2" type="ORF">H5V45_20775</name>
</gene>
<accession>A0A7X0RMF1</accession>
<sequence length="264" mass="29640">MPTDSTLAPVPLELHGRDRVGLDEVVEEAARMTRVDRKYLVDRCVAEAFLGRLPASFRVLGIDGRDSTTYSSVYFDTLRLDACRDHVQQRRRRWKVRSRLYVEDQLCRFEVKTRDGRGITEKTVRLSEPGRHGRLGTDESAFVTQVLDDHGLDIDVATLVPSMRVDYTRVTLADTAAHLRVTLDLGVECSLDNGRVWVDEGWVLVETKGGLRPSPADALLGSLGARPRSFSKYVSAASLLRDDIPDNDVRRLRGRQLHAQEAVA</sequence>
<evidence type="ECO:0000313" key="2">
    <source>
        <dbReference type="EMBL" id="MBB6629764.1"/>
    </source>
</evidence>
<dbReference type="EMBL" id="JACKXE010000002">
    <property type="protein sequence ID" value="MBB6629764.1"/>
    <property type="molecule type" value="Genomic_DNA"/>
</dbReference>
<dbReference type="RefSeq" id="WP_185254987.1">
    <property type="nucleotide sequence ID" value="NZ_JACKXE010000002.1"/>
</dbReference>
<evidence type="ECO:0000259" key="1">
    <source>
        <dbReference type="Pfam" id="PF09359"/>
    </source>
</evidence>
<organism evidence="2 3">
    <name type="scientific">Nocardioides luti</name>
    <dbReference type="NCBI Taxonomy" id="2761101"/>
    <lineage>
        <taxon>Bacteria</taxon>
        <taxon>Bacillati</taxon>
        <taxon>Actinomycetota</taxon>
        <taxon>Actinomycetes</taxon>
        <taxon>Propionibacteriales</taxon>
        <taxon>Nocardioidaceae</taxon>
        <taxon>Nocardioides</taxon>
    </lineage>
</organism>
<dbReference type="Proteomes" id="UP000523955">
    <property type="component" value="Unassembled WGS sequence"/>
</dbReference>
<feature type="domain" description="VTC" evidence="1">
    <location>
        <begin position="34"/>
        <end position="239"/>
    </location>
</feature>
<keyword evidence="3" id="KW-1185">Reference proteome</keyword>
<reference evidence="2 3" key="1">
    <citation type="submission" date="2020-08" db="EMBL/GenBank/DDBJ databases">
        <authorList>
            <person name="Seo M.-J."/>
        </authorList>
    </citation>
    <scope>NUCLEOTIDE SEQUENCE [LARGE SCALE GENOMIC DNA]</scope>
    <source>
        <strain evidence="2 3">KIGAM211</strain>
    </source>
</reference>